<dbReference type="PANTHER" id="PTHR32347">
    <property type="entry name" value="EFFLUX SYSTEM COMPONENT YKNX-RELATED"/>
    <property type="match status" value="1"/>
</dbReference>
<name>A0ABW5BY70_9BACI</name>
<protein>
    <submittedName>
        <fullName evidence="6">Efflux RND transporter periplasmic adaptor subunit</fullName>
    </submittedName>
</protein>
<keyword evidence="4" id="KW-0812">Transmembrane</keyword>
<keyword evidence="4" id="KW-1133">Transmembrane helix</keyword>
<gene>
    <name evidence="6" type="ORF">ACFSKK_14405</name>
</gene>
<sequence>MKRWVSIVLAVIVIGFIGTNVYLIFKEDSKVQHTVHVEKWSRVQERDIVETFETDGILVPKEEQDVYLPLENIEFQQFLVEEGDEVAIGTPLFLYTSPEIDSLKETLETEITQVEGEIEGVEDYIDSLEDYQSSIPTTTSEIEVDSILEDGLKIDVHASSEMIESTIEQEIYKQELEKRKLEEQKTKYENQLDNINEQENSASMVSNIDGVVVEVNKNLGNPIITIASNELAIEGEFSEQQLKKAETGMKLTATASGENKKLEGTLDKINPYPVNEPAIDKENAYNFVASILEQPETAPIGTKTTVSVVTAEAIDVPAIRDGAIHGKKTSYVYQLNEDGQIKKKTVEKGLSFDGYTEIVKGSDIGEVTMLSPEKSPQTNTSFVTEMKPKQITKAALKDFTSREVWKYILIGLVER</sequence>
<dbReference type="EMBL" id="JBHUIK010000003">
    <property type="protein sequence ID" value="MFD2214878.1"/>
    <property type="molecule type" value="Genomic_DNA"/>
</dbReference>
<feature type="domain" description="YknX-like barrel-sandwich hybrid" evidence="5">
    <location>
        <begin position="64"/>
        <end position="220"/>
    </location>
</feature>
<evidence type="ECO:0000256" key="2">
    <source>
        <dbReference type="ARBA" id="ARBA00023054"/>
    </source>
</evidence>
<dbReference type="Gene3D" id="2.40.420.20">
    <property type="match status" value="1"/>
</dbReference>
<dbReference type="Proteomes" id="UP001597318">
    <property type="component" value="Unassembled WGS sequence"/>
</dbReference>
<evidence type="ECO:0000259" key="5">
    <source>
        <dbReference type="Pfam" id="PF25984"/>
    </source>
</evidence>
<evidence type="ECO:0000256" key="3">
    <source>
        <dbReference type="SAM" id="Coils"/>
    </source>
</evidence>
<accession>A0ABW5BY70</accession>
<comment type="subcellular location">
    <subcellularLocation>
        <location evidence="1">Cell envelope</location>
    </subcellularLocation>
</comment>
<dbReference type="RefSeq" id="WP_247346395.1">
    <property type="nucleotide sequence ID" value="NZ_CP095550.1"/>
</dbReference>
<organism evidence="6 7">
    <name type="scientific">Metabacillus endolithicus</name>
    <dbReference type="NCBI Taxonomy" id="1535204"/>
    <lineage>
        <taxon>Bacteria</taxon>
        <taxon>Bacillati</taxon>
        <taxon>Bacillota</taxon>
        <taxon>Bacilli</taxon>
        <taxon>Bacillales</taxon>
        <taxon>Bacillaceae</taxon>
        <taxon>Metabacillus</taxon>
    </lineage>
</organism>
<comment type="caution">
    <text evidence="6">The sequence shown here is derived from an EMBL/GenBank/DDBJ whole genome shotgun (WGS) entry which is preliminary data.</text>
</comment>
<keyword evidence="2 3" id="KW-0175">Coiled coil</keyword>
<dbReference type="PANTHER" id="PTHR32347:SF14">
    <property type="entry name" value="EFFLUX SYSTEM COMPONENT YKNX-RELATED"/>
    <property type="match status" value="1"/>
</dbReference>
<reference evidence="7" key="1">
    <citation type="journal article" date="2019" name="Int. J. Syst. Evol. Microbiol.">
        <title>The Global Catalogue of Microorganisms (GCM) 10K type strain sequencing project: providing services to taxonomists for standard genome sequencing and annotation.</title>
        <authorList>
            <consortium name="The Broad Institute Genomics Platform"/>
            <consortium name="The Broad Institute Genome Sequencing Center for Infectious Disease"/>
            <person name="Wu L."/>
            <person name="Ma J."/>
        </authorList>
    </citation>
    <scope>NUCLEOTIDE SEQUENCE [LARGE SCALE GENOMIC DNA]</scope>
    <source>
        <strain evidence="7">CGMCC 1.15474</strain>
    </source>
</reference>
<proteinExistence type="predicted"/>
<evidence type="ECO:0000313" key="6">
    <source>
        <dbReference type="EMBL" id="MFD2214878.1"/>
    </source>
</evidence>
<keyword evidence="4" id="KW-0472">Membrane</keyword>
<feature type="coiled-coil region" evidence="3">
    <location>
        <begin position="164"/>
        <end position="201"/>
    </location>
</feature>
<dbReference type="Pfam" id="PF25984">
    <property type="entry name" value="BSH_YknX"/>
    <property type="match status" value="1"/>
</dbReference>
<evidence type="ECO:0000256" key="1">
    <source>
        <dbReference type="ARBA" id="ARBA00004196"/>
    </source>
</evidence>
<evidence type="ECO:0000313" key="7">
    <source>
        <dbReference type="Proteomes" id="UP001597318"/>
    </source>
</evidence>
<feature type="transmembrane region" description="Helical" evidence="4">
    <location>
        <begin position="7"/>
        <end position="25"/>
    </location>
</feature>
<dbReference type="InterPro" id="IPR058639">
    <property type="entry name" value="BSH_YknX-like"/>
</dbReference>
<keyword evidence="7" id="KW-1185">Reference proteome</keyword>
<dbReference type="InterPro" id="IPR050465">
    <property type="entry name" value="UPF0194_transport"/>
</dbReference>
<evidence type="ECO:0000256" key="4">
    <source>
        <dbReference type="SAM" id="Phobius"/>
    </source>
</evidence>